<accession>A0A1D6PG32</accession>
<dbReference type="EMBL" id="CM000785">
    <property type="protein sequence ID" value="AQL08438.1"/>
    <property type="molecule type" value="Genomic_DNA"/>
</dbReference>
<reference evidence="1" key="1">
    <citation type="submission" date="2015-12" db="EMBL/GenBank/DDBJ databases">
        <title>Update maize B73 reference genome by single molecule sequencing technologies.</title>
        <authorList>
            <consortium name="Maize Genome Sequencing Project"/>
            <person name="Ware D."/>
        </authorList>
    </citation>
    <scope>NUCLEOTIDE SEQUENCE</scope>
    <source>
        <tissue evidence="1">Seedling</tissue>
    </source>
</reference>
<protein>
    <submittedName>
        <fullName evidence="1">Uncharacterized protein</fullName>
    </submittedName>
</protein>
<proteinExistence type="predicted"/>
<evidence type="ECO:0000313" key="1">
    <source>
        <dbReference type="EMBL" id="AQL08438.1"/>
    </source>
</evidence>
<sequence>MNLVTSTKTIGGMLFFKITDNLSNLHPLAQIDNYYFPNIDPGCPISRVELLSCCECSPKHGQPLEQVSACQPAELRKFCVQSFPSNMNDGSNVQGVLQSQYGSLLPFPKLCSECCRQKISET</sequence>
<dbReference type="AlphaFoldDB" id="A0A1D6PG32"/>
<gene>
    <name evidence="1" type="ORF">ZEAMMB73_Zm00001d048034</name>
</gene>
<organism evidence="1">
    <name type="scientific">Zea mays</name>
    <name type="common">Maize</name>
    <dbReference type="NCBI Taxonomy" id="4577"/>
    <lineage>
        <taxon>Eukaryota</taxon>
        <taxon>Viridiplantae</taxon>
        <taxon>Streptophyta</taxon>
        <taxon>Embryophyta</taxon>
        <taxon>Tracheophyta</taxon>
        <taxon>Spermatophyta</taxon>
        <taxon>Magnoliopsida</taxon>
        <taxon>Liliopsida</taxon>
        <taxon>Poales</taxon>
        <taxon>Poaceae</taxon>
        <taxon>PACMAD clade</taxon>
        <taxon>Panicoideae</taxon>
        <taxon>Andropogonodae</taxon>
        <taxon>Andropogoneae</taxon>
        <taxon>Tripsacinae</taxon>
        <taxon>Zea</taxon>
    </lineage>
</organism>
<name>A0A1D6PG32_MAIZE</name>